<dbReference type="Proteomes" id="UP000762676">
    <property type="component" value="Unassembled WGS sequence"/>
</dbReference>
<organism evidence="2 3">
    <name type="scientific">Elysia marginata</name>
    <dbReference type="NCBI Taxonomy" id="1093978"/>
    <lineage>
        <taxon>Eukaryota</taxon>
        <taxon>Metazoa</taxon>
        <taxon>Spiralia</taxon>
        <taxon>Lophotrochozoa</taxon>
        <taxon>Mollusca</taxon>
        <taxon>Gastropoda</taxon>
        <taxon>Heterobranchia</taxon>
        <taxon>Euthyneura</taxon>
        <taxon>Panpulmonata</taxon>
        <taxon>Sacoglossa</taxon>
        <taxon>Placobranchoidea</taxon>
        <taxon>Plakobranchidae</taxon>
        <taxon>Elysia</taxon>
    </lineage>
</organism>
<evidence type="ECO:0008006" key="4">
    <source>
        <dbReference type="Google" id="ProtNLM"/>
    </source>
</evidence>
<accession>A0AAV4EU82</accession>
<sequence length="82" mass="9027">MHYFPLRLGLGLERSPLPPVSCTSLVVPNCMAATGARSRRCSTSPESACTYDTPSPPHSPPHTMMYHHRLLVTPLGGERRIE</sequence>
<evidence type="ECO:0000256" key="1">
    <source>
        <dbReference type="SAM" id="MobiDB-lite"/>
    </source>
</evidence>
<name>A0AAV4EU82_9GAST</name>
<evidence type="ECO:0000313" key="2">
    <source>
        <dbReference type="EMBL" id="GFR64572.1"/>
    </source>
</evidence>
<proteinExistence type="predicted"/>
<dbReference type="EMBL" id="BMAT01007451">
    <property type="protein sequence ID" value="GFR64572.1"/>
    <property type="molecule type" value="Genomic_DNA"/>
</dbReference>
<evidence type="ECO:0000313" key="3">
    <source>
        <dbReference type="Proteomes" id="UP000762676"/>
    </source>
</evidence>
<reference evidence="2 3" key="1">
    <citation type="journal article" date="2021" name="Elife">
        <title>Chloroplast acquisition without the gene transfer in kleptoplastic sea slugs, Plakobranchus ocellatus.</title>
        <authorList>
            <person name="Maeda T."/>
            <person name="Takahashi S."/>
            <person name="Yoshida T."/>
            <person name="Shimamura S."/>
            <person name="Takaki Y."/>
            <person name="Nagai Y."/>
            <person name="Toyoda A."/>
            <person name="Suzuki Y."/>
            <person name="Arimoto A."/>
            <person name="Ishii H."/>
            <person name="Satoh N."/>
            <person name="Nishiyama T."/>
            <person name="Hasebe M."/>
            <person name="Maruyama T."/>
            <person name="Minagawa J."/>
            <person name="Obokata J."/>
            <person name="Shigenobu S."/>
        </authorList>
    </citation>
    <scope>NUCLEOTIDE SEQUENCE [LARGE SCALE GENOMIC DNA]</scope>
</reference>
<keyword evidence="3" id="KW-1185">Reference proteome</keyword>
<feature type="region of interest" description="Disordered" evidence="1">
    <location>
        <begin position="43"/>
        <end position="64"/>
    </location>
</feature>
<comment type="caution">
    <text evidence="2">The sequence shown here is derived from an EMBL/GenBank/DDBJ whole genome shotgun (WGS) entry which is preliminary data.</text>
</comment>
<feature type="compositionally biased region" description="Polar residues" evidence="1">
    <location>
        <begin position="43"/>
        <end position="52"/>
    </location>
</feature>
<protein>
    <recommendedName>
        <fullName evidence="4">Secreted protein</fullName>
    </recommendedName>
</protein>
<gene>
    <name evidence="2" type="ORF">ElyMa_003634600</name>
</gene>
<dbReference type="AlphaFoldDB" id="A0AAV4EU82"/>